<comment type="caution">
    <text evidence="1">The sequence shown here is derived from an EMBL/GenBank/DDBJ whole genome shotgun (WGS) entry which is preliminary data.</text>
</comment>
<dbReference type="EMBL" id="JABUFE010000018">
    <property type="protein sequence ID" value="NSX56772.1"/>
    <property type="molecule type" value="Genomic_DNA"/>
</dbReference>
<protein>
    <submittedName>
        <fullName evidence="1">Tetratricopeptide repeat protein</fullName>
    </submittedName>
</protein>
<evidence type="ECO:0000313" key="1">
    <source>
        <dbReference type="EMBL" id="NSX56772.1"/>
    </source>
</evidence>
<keyword evidence="2" id="KW-1185">Reference proteome</keyword>
<dbReference type="SUPFAM" id="SSF48452">
    <property type="entry name" value="TPR-like"/>
    <property type="match status" value="1"/>
</dbReference>
<evidence type="ECO:0000313" key="2">
    <source>
        <dbReference type="Proteomes" id="UP000777935"/>
    </source>
</evidence>
<dbReference type="InterPro" id="IPR011990">
    <property type="entry name" value="TPR-like_helical_dom_sf"/>
</dbReference>
<reference evidence="1 2" key="1">
    <citation type="submission" date="2020-06" db="EMBL/GenBank/DDBJ databases">
        <title>Sulfitobacter algicola sp. nov., isolated from green algae.</title>
        <authorList>
            <person name="Wang C."/>
        </authorList>
    </citation>
    <scope>NUCLEOTIDE SEQUENCE [LARGE SCALE GENOMIC DNA]</scope>
    <source>
        <strain evidence="1 2">1151</strain>
    </source>
</reference>
<dbReference type="Gene3D" id="1.25.40.10">
    <property type="entry name" value="Tetratricopeptide repeat domain"/>
    <property type="match status" value="1"/>
</dbReference>
<dbReference type="Pfam" id="PF14559">
    <property type="entry name" value="TPR_19"/>
    <property type="match status" value="1"/>
</dbReference>
<dbReference type="RefSeq" id="WP_174139923.1">
    <property type="nucleotide sequence ID" value="NZ_JABUFE010000018.1"/>
</dbReference>
<gene>
    <name evidence="1" type="ORF">HRQ87_18470</name>
</gene>
<organism evidence="1 2">
    <name type="scientific">Parasulfitobacter algicola</name>
    <dbReference type="NCBI Taxonomy" id="2614809"/>
    <lineage>
        <taxon>Bacteria</taxon>
        <taxon>Pseudomonadati</taxon>
        <taxon>Pseudomonadota</taxon>
        <taxon>Alphaproteobacteria</taxon>
        <taxon>Rhodobacterales</taxon>
        <taxon>Roseobacteraceae</taxon>
        <taxon>Parasulfitobacter</taxon>
    </lineage>
</organism>
<sequence>MTDRQNDVLVMIAQLYVQFGHSHHALLLLHPVLKTDPDHIFALRAAAQAQLDLGETDQAISTCQSLLSKERDATAQKHIQLMLSRAFMRNNCIDKARQAFAAAKDTDERPDRCKP</sequence>
<name>A0ABX2IV36_9RHOB</name>
<accession>A0ABX2IV36</accession>
<dbReference type="Proteomes" id="UP000777935">
    <property type="component" value="Unassembled WGS sequence"/>
</dbReference>
<proteinExistence type="predicted"/>